<feature type="region of interest" description="Disordered" evidence="1">
    <location>
        <begin position="116"/>
        <end position="219"/>
    </location>
</feature>
<gene>
    <name evidence="3" type="ORF">BDV98DRAFT_573626</name>
</gene>
<evidence type="ECO:0000313" key="4">
    <source>
        <dbReference type="Proteomes" id="UP000305067"/>
    </source>
</evidence>
<feature type="signal peptide" evidence="2">
    <location>
        <begin position="1"/>
        <end position="23"/>
    </location>
</feature>
<evidence type="ECO:0000256" key="2">
    <source>
        <dbReference type="SAM" id="SignalP"/>
    </source>
</evidence>
<keyword evidence="2" id="KW-0732">Signal</keyword>
<accession>A0A5C3Q8L5</accession>
<dbReference type="Proteomes" id="UP000305067">
    <property type="component" value="Unassembled WGS sequence"/>
</dbReference>
<sequence length="293" mass="30937">MRFTVFTPTVTLVLALSSISVFAAPISRRQISNRLRTRNAQAAQHLNRTFRQLTESTGCSDERTACINDALAKCTGGTFQLEACPAEEACFAIPRTDRPGTQTLCATPADVKDAIESAGGKDGVFGTKEEPEVPQSSQQDVPVEAEEEVPRPQQDVPEVPQPSQPEEKPAEREKSEQDAKIENDAPGGSESAQVPAASSTQPCTTTTTPIHTASPFPSAATAFPNDPVTVTVTITHSSPPVVTLASQVLTTTLDPKAVESLLARLEGDEGVVVKTNGPARPTSVDIELPGVAV</sequence>
<feature type="compositionally biased region" description="Low complexity" evidence="1">
    <location>
        <begin position="195"/>
        <end position="219"/>
    </location>
</feature>
<reference evidence="3 4" key="1">
    <citation type="journal article" date="2019" name="Nat. Ecol. Evol.">
        <title>Megaphylogeny resolves global patterns of mushroom evolution.</title>
        <authorList>
            <person name="Varga T."/>
            <person name="Krizsan K."/>
            <person name="Foldi C."/>
            <person name="Dima B."/>
            <person name="Sanchez-Garcia M."/>
            <person name="Sanchez-Ramirez S."/>
            <person name="Szollosi G.J."/>
            <person name="Szarkandi J.G."/>
            <person name="Papp V."/>
            <person name="Albert L."/>
            <person name="Andreopoulos W."/>
            <person name="Angelini C."/>
            <person name="Antonin V."/>
            <person name="Barry K.W."/>
            <person name="Bougher N.L."/>
            <person name="Buchanan P."/>
            <person name="Buyck B."/>
            <person name="Bense V."/>
            <person name="Catcheside P."/>
            <person name="Chovatia M."/>
            <person name="Cooper J."/>
            <person name="Damon W."/>
            <person name="Desjardin D."/>
            <person name="Finy P."/>
            <person name="Geml J."/>
            <person name="Haridas S."/>
            <person name="Hughes K."/>
            <person name="Justo A."/>
            <person name="Karasinski D."/>
            <person name="Kautmanova I."/>
            <person name="Kiss B."/>
            <person name="Kocsube S."/>
            <person name="Kotiranta H."/>
            <person name="LaButti K.M."/>
            <person name="Lechner B.E."/>
            <person name="Liimatainen K."/>
            <person name="Lipzen A."/>
            <person name="Lukacs Z."/>
            <person name="Mihaltcheva S."/>
            <person name="Morgado L.N."/>
            <person name="Niskanen T."/>
            <person name="Noordeloos M.E."/>
            <person name="Ohm R.A."/>
            <person name="Ortiz-Santana B."/>
            <person name="Ovrebo C."/>
            <person name="Racz N."/>
            <person name="Riley R."/>
            <person name="Savchenko A."/>
            <person name="Shiryaev A."/>
            <person name="Soop K."/>
            <person name="Spirin V."/>
            <person name="Szebenyi C."/>
            <person name="Tomsovsky M."/>
            <person name="Tulloss R.E."/>
            <person name="Uehling J."/>
            <person name="Grigoriev I.V."/>
            <person name="Vagvolgyi C."/>
            <person name="Papp T."/>
            <person name="Martin F.M."/>
            <person name="Miettinen O."/>
            <person name="Hibbett D.S."/>
            <person name="Nagy L.G."/>
        </authorList>
    </citation>
    <scope>NUCLEOTIDE SEQUENCE [LARGE SCALE GENOMIC DNA]</scope>
    <source>
        <strain evidence="3 4">CBS 309.79</strain>
    </source>
</reference>
<feature type="compositionally biased region" description="Basic and acidic residues" evidence="1">
    <location>
        <begin position="165"/>
        <end position="183"/>
    </location>
</feature>
<protein>
    <recommendedName>
        <fullName evidence="5">Extracellular membrane protein CFEM domain-containing protein</fullName>
    </recommendedName>
</protein>
<dbReference type="OrthoDB" id="2802667at2759"/>
<dbReference type="EMBL" id="ML178843">
    <property type="protein sequence ID" value="TFK97916.1"/>
    <property type="molecule type" value="Genomic_DNA"/>
</dbReference>
<name>A0A5C3Q8L5_9AGAR</name>
<evidence type="ECO:0000256" key="1">
    <source>
        <dbReference type="SAM" id="MobiDB-lite"/>
    </source>
</evidence>
<evidence type="ECO:0000313" key="3">
    <source>
        <dbReference type="EMBL" id="TFK97916.1"/>
    </source>
</evidence>
<feature type="chain" id="PRO_5022869229" description="Extracellular membrane protein CFEM domain-containing protein" evidence="2">
    <location>
        <begin position="24"/>
        <end position="293"/>
    </location>
</feature>
<organism evidence="3 4">
    <name type="scientific">Pterulicium gracile</name>
    <dbReference type="NCBI Taxonomy" id="1884261"/>
    <lineage>
        <taxon>Eukaryota</taxon>
        <taxon>Fungi</taxon>
        <taxon>Dikarya</taxon>
        <taxon>Basidiomycota</taxon>
        <taxon>Agaricomycotina</taxon>
        <taxon>Agaricomycetes</taxon>
        <taxon>Agaricomycetidae</taxon>
        <taxon>Agaricales</taxon>
        <taxon>Pleurotineae</taxon>
        <taxon>Pterulaceae</taxon>
        <taxon>Pterulicium</taxon>
    </lineage>
</organism>
<keyword evidence="4" id="KW-1185">Reference proteome</keyword>
<dbReference type="AlphaFoldDB" id="A0A5C3Q8L5"/>
<proteinExistence type="predicted"/>
<evidence type="ECO:0008006" key="5">
    <source>
        <dbReference type="Google" id="ProtNLM"/>
    </source>
</evidence>